<evidence type="ECO:0000313" key="2">
    <source>
        <dbReference type="EnsemblMetazoa" id="G12180.1:cds"/>
    </source>
</evidence>
<sequence>MRTKLPQVENLQENVFDEEMRDKDVYLKYRNKLYVDEKRGAVDCDLETGDGNSVLLKKAVKDKMDRAIYFEIYSEQIIVSADTGDEGQPSVREPIARKPTEPVLRRSTRVKTVPQHFKDFKM</sequence>
<evidence type="ECO:0000256" key="1">
    <source>
        <dbReference type="SAM" id="MobiDB-lite"/>
    </source>
</evidence>
<accession>A0A8W8I3R2</accession>
<dbReference type="EnsemblMetazoa" id="G12180.1">
    <property type="protein sequence ID" value="G12180.1:cds"/>
    <property type="gene ID" value="G12180"/>
</dbReference>
<keyword evidence="3" id="KW-1185">Reference proteome</keyword>
<dbReference type="Proteomes" id="UP000005408">
    <property type="component" value="Unassembled WGS sequence"/>
</dbReference>
<organism evidence="2 3">
    <name type="scientific">Magallana gigas</name>
    <name type="common">Pacific oyster</name>
    <name type="synonym">Crassostrea gigas</name>
    <dbReference type="NCBI Taxonomy" id="29159"/>
    <lineage>
        <taxon>Eukaryota</taxon>
        <taxon>Metazoa</taxon>
        <taxon>Spiralia</taxon>
        <taxon>Lophotrochozoa</taxon>
        <taxon>Mollusca</taxon>
        <taxon>Bivalvia</taxon>
        <taxon>Autobranchia</taxon>
        <taxon>Pteriomorphia</taxon>
        <taxon>Ostreida</taxon>
        <taxon>Ostreoidea</taxon>
        <taxon>Ostreidae</taxon>
        <taxon>Magallana</taxon>
    </lineage>
</organism>
<reference evidence="2" key="1">
    <citation type="submission" date="2022-08" db="UniProtKB">
        <authorList>
            <consortium name="EnsemblMetazoa"/>
        </authorList>
    </citation>
    <scope>IDENTIFICATION</scope>
    <source>
        <strain evidence="2">05x7-T-G4-1.051#20</strain>
    </source>
</reference>
<proteinExistence type="predicted"/>
<dbReference type="AlphaFoldDB" id="A0A8W8I3R2"/>
<name>A0A8W8I3R2_MAGGI</name>
<feature type="region of interest" description="Disordered" evidence="1">
    <location>
        <begin position="83"/>
        <end position="110"/>
    </location>
</feature>
<protein>
    <submittedName>
        <fullName evidence="2">Uncharacterized protein</fullName>
    </submittedName>
</protein>
<feature type="compositionally biased region" description="Basic and acidic residues" evidence="1">
    <location>
        <begin position="94"/>
        <end position="104"/>
    </location>
</feature>
<evidence type="ECO:0000313" key="3">
    <source>
        <dbReference type="Proteomes" id="UP000005408"/>
    </source>
</evidence>